<proteinExistence type="predicted"/>
<dbReference type="RefSeq" id="WP_116573491.1">
    <property type="nucleotide sequence ID" value="NZ_QDGZ01000007.1"/>
</dbReference>
<accession>A0A2T8F7N3</accession>
<dbReference type="AlphaFoldDB" id="A0A2T8F7N3"/>
<protein>
    <submittedName>
        <fullName evidence="1">Uncharacterized protein</fullName>
    </submittedName>
</protein>
<comment type="caution">
    <text evidence="1">The sequence shown here is derived from an EMBL/GenBank/DDBJ whole genome shotgun (WGS) entry which is preliminary data.</text>
</comment>
<evidence type="ECO:0000313" key="2">
    <source>
        <dbReference type="Proteomes" id="UP000246018"/>
    </source>
</evidence>
<dbReference type="EMBL" id="QDGZ01000007">
    <property type="protein sequence ID" value="PVG81726.1"/>
    <property type="molecule type" value="Genomic_DNA"/>
</dbReference>
<dbReference type="Proteomes" id="UP000246018">
    <property type="component" value="Unassembled WGS sequence"/>
</dbReference>
<evidence type="ECO:0000313" key="1">
    <source>
        <dbReference type="EMBL" id="PVG81726.1"/>
    </source>
</evidence>
<gene>
    <name evidence="1" type="ORF">DDE18_17270</name>
</gene>
<name>A0A2T8F7N3_9ACTN</name>
<reference evidence="1 2" key="1">
    <citation type="submission" date="2018-04" db="EMBL/GenBank/DDBJ databases">
        <title>Genome of Nocardioides gansuensis WSJ-1.</title>
        <authorList>
            <person name="Wu S."/>
            <person name="Wang G."/>
        </authorList>
    </citation>
    <scope>NUCLEOTIDE SEQUENCE [LARGE SCALE GENOMIC DNA]</scope>
    <source>
        <strain evidence="1 2">WSJ-1</strain>
    </source>
</reference>
<organism evidence="1 2">
    <name type="scientific">Nocardioides gansuensis</name>
    <dbReference type="NCBI Taxonomy" id="2138300"/>
    <lineage>
        <taxon>Bacteria</taxon>
        <taxon>Bacillati</taxon>
        <taxon>Actinomycetota</taxon>
        <taxon>Actinomycetes</taxon>
        <taxon>Propionibacteriales</taxon>
        <taxon>Nocardioidaceae</taxon>
        <taxon>Nocardioides</taxon>
    </lineage>
</organism>
<sequence length="168" mass="18719">MNGAITTTAGGSVYSGSATLMVSTVKSPTWTVVEVDETAGSYFFFDVKPDSNAIYKVVYSGSSSTNGDVWSPSESLPVTVGVQRKVTASTRGTTFFGKVTPDYTRKPIKVERKLGKQWRKYKTIKTDARGKWRIKLPAPSRKKTFWRFTVKGDTAYLGWSSTGWTRRY</sequence>
<dbReference type="OrthoDB" id="3788525at2"/>
<keyword evidence="2" id="KW-1185">Reference proteome</keyword>